<evidence type="ECO:0000313" key="3">
    <source>
        <dbReference type="Proteomes" id="UP000238164"/>
    </source>
</evidence>
<keyword evidence="1" id="KW-1133">Transmembrane helix</keyword>
<dbReference type="RefSeq" id="WP_197710070.1">
    <property type="nucleotide sequence ID" value="NZ_BAAAGO010000041.1"/>
</dbReference>
<feature type="transmembrane region" description="Helical" evidence="1">
    <location>
        <begin position="97"/>
        <end position="116"/>
    </location>
</feature>
<feature type="transmembrane region" description="Helical" evidence="1">
    <location>
        <begin position="67"/>
        <end position="85"/>
    </location>
</feature>
<feature type="transmembrane region" description="Helical" evidence="1">
    <location>
        <begin position="122"/>
        <end position="141"/>
    </location>
</feature>
<reference evidence="2 3" key="1">
    <citation type="submission" date="2018-02" db="EMBL/GenBank/DDBJ databases">
        <authorList>
            <person name="Cohen D.B."/>
            <person name="Kent A.D."/>
        </authorList>
    </citation>
    <scope>NUCLEOTIDE SEQUENCE [LARGE SCALE GENOMIC DNA]</scope>
    <source>
        <strain evidence="2">1</strain>
    </source>
</reference>
<dbReference type="AlphaFoldDB" id="A0A2N9JCH4"/>
<dbReference type="Pfam" id="PF19851">
    <property type="entry name" value="DUF6326"/>
    <property type="match status" value="1"/>
</dbReference>
<keyword evidence="1" id="KW-0812">Transmembrane</keyword>
<gene>
    <name evidence="2" type="ORF">MPLG2_0801</name>
</gene>
<feature type="transmembrane region" description="Helical" evidence="1">
    <location>
        <begin position="28"/>
        <end position="47"/>
    </location>
</feature>
<protein>
    <submittedName>
        <fullName evidence="2">Uncharacterized protein</fullName>
    </submittedName>
</protein>
<dbReference type="EMBL" id="LT985188">
    <property type="protein sequence ID" value="SPD85837.1"/>
    <property type="molecule type" value="Genomic_DNA"/>
</dbReference>
<dbReference type="InterPro" id="IPR046289">
    <property type="entry name" value="DUF6326"/>
</dbReference>
<dbReference type="Proteomes" id="UP000238164">
    <property type="component" value="Chromosome 1"/>
</dbReference>
<proteinExistence type="predicted"/>
<evidence type="ECO:0000313" key="2">
    <source>
        <dbReference type="EMBL" id="SPD85837.1"/>
    </source>
</evidence>
<name>A0A2N9JCH4_9ACTN</name>
<sequence length="159" mass="17571">MTIHMTNLAPVVPADGSRTDPRTVVSSLWLFAILNYLYCDLLGLMYPKDLQGFLNGNVGGLVIDQQFLLYAAILMTVPMASVLISRIAAHRFARIESIVAAAVMTLVQLATLVFGTPPTLHYLYFSVIEVATTIAIVWVAARNWKLDTRTSQESDSKHM</sequence>
<keyword evidence="3" id="KW-1185">Reference proteome</keyword>
<evidence type="ECO:0000256" key="1">
    <source>
        <dbReference type="SAM" id="Phobius"/>
    </source>
</evidence>
<accession>A0A2N9JCH4</accession>
<dbReference type="KEGG" id="mgg:MPLG2_0801"/>
<organism evidence="2 3">
    <name type="scientific">Micropruina glycogenica</name>
    <dbReference type="NCBI Taxonomy" id="75385"/>
    <lineage>
        <taxon>Bacteria</taxon>
        <taxon>Bacillati</taxon>
        <taxon>Actinomycetota</taxon>
        <taxon>Actinomycetes</taxon>
        <taxon>Propionibacteriales</taxon>
        <taxon>Nocardioidaceae</taxon>
        <taxon>Micropruina</taxon>
    </lineage>
</organism>
<keyword evidence="1" id="KW-0472">Membrane</keyword>